<protein>
    <recommendedName>
        <fullName evidence="3">Lipoprotein</fullName>
    </recommendedName>
</protein>
<keyword evidence="2" id="KW-1185">Reference proteome</keyword>
<accession>A0A365XZ90</accession>
<comment type="caution">
    <text evidence="1">The sequence shown here is derived from an EMBL/GenBank/DDBJ whole genome shotgun (WGS) entry which is preliminary data.</text>
</comment>
<evidence type="ECO:0008006" key="3">
    <source>
        <dbReference type="Google" id="ProtNLM"/>
    </source>
</evidence>
<gene>
    <name evidence="1" type="ORF">DF182_03370</name>
</gene>
<sequence>MKTLQILSFVAVGALASCGQSGNQSGNQANKNTDSVKTPATFTEDICYQKANGKDTTILELHKQDTLVVGQLFYNRFEKDKNAGAIAGVIRNNYIFGQYSFMSEGTMSSRPVIFHLVGDKAYEAVTDSINRVGVLVFSNDTTALKFEAEPLLKISCDKIGVK</sequence>
<evidence type="ECO:0000313" key="1">
    <source>
        <dbReference type="EMBL" id="RBL91667.1"/>
    </source>
</evidence>
<dbReference type="AlphaFoldDB" id="A0A365XZ90"/>
<dbReference type="EMBL" id="QFFJ01000001">
    <property type="protein sequence ID" value="RBL91667.1"/>
    <property type="molecule type" value="Genomic_DNA"/>
</dbReference>
<organism evidence="1 2">
    <name type="scientific">Chitinophaga flava</name>
    <dbReference type="NCBI Taxonomy" id="2259036"/>
    <lineage>
        <taxon>Bacteria</taxon>
        <taxon>Pseudomonadati</taxon>
        <taxon>Bacteroidota</taxon>
        <taxon>Chitinophagia</taxon>
        <taxon>Chitinophagales</taxon>
        <taxon>Chitinophagaceae</taxon>
        <taxon>Chitinophaga</taxon>
    </lineage>
</organism>
<name>A0A365XZ90_9BACT</name>
<dbReference type="RefSeq" id="WP_113614265.1">
    <property type="nucleotide sequence ID" value="NZ_QFFJ01000001.1"/>
</dbReference>
<reference evidence="1 2" key="1">
    <citation type="submission" date="2018-05" db="EMBL/GenBank/DDBJ databases">
        <title>Chitinophaga sp. K3CV102501T nov., isolated from isolated from a monsoon evergreen broad-leaved forest soil.</title>
        <authorList>
            <person name="Lv Y."/>
        </authorList>
    </citation>
    <scope>NUCLEOTIDE SEQUENCE [LARGE SCALE GENOMIC DNA]</scope>
    <source>
        <strain evidence="1 2">GDMCC 1.1325</strain>
    </source>
</reference>
<evidence type="ECO:0000313" key="2">
    <source>
        <dbReference type="Proteomes" id="UP000253410"/>
    </source>
</evidence>
<dbReference type="PROSITE" id="PS51257">
    <property type="entry name" value="PROKAR_LIPOPROTEIN"/>
    <property type="match status" value="1"/>
</dbReference>
<dbReference type="Proteomes" id="UP000253410">
    <property type="component" value="Unassembled WGS sequence"/>
</dbReference>
<proteinExistence type="predicted"/>
<dbReference type="OrthoDB" id="794403at2"/>